<dbReference type="AlphaFoldDB" id="A0AAW1MUB6"/>
<protein>
    <recommendedName>
        <fullName evidence="10">X8 domain-containing protein</fullName>
    </recommendedName>
</protein>
<comment type="caution">
    <text evidence="11">The sequence shown here is derived from an EMBL/GenBank/DDBJ whole genome shotgun (WGS) entry which is preliminary data.</text>
</comment>
<keyword evidence="5" id="KW-0472">Membrane</keyword>
<evidence type="ECO:0000256" key="5">
    <source>
        <dbReference type="ARBA" id="ARBA00023136"/>
    </source>
</evidence>
<feature type="region of interest" description="Disordered" evidence="9">
    <location>
        <begin position="80"/>
        <end position="142"/>
    </location>
</feature>
<dbReference type="FunFam" id="1.20.58.1040:FF:000001">
    <property type="entry name" value="Glucan endo-1,3-beta-glucosidase 4"/>
    <property type="match status" value="1"/>
</dbReference>
<evidence type="ECO:0000256" key="4">
    <source>
        <dbReference type="ARBA" id="ARBA00022729"/>
    </source>
</evidence>
<evidence type="ECO:0000256" key="8">
    <source>
        <dbReference type="ARBA" id="ARBA00023288"/>
    </source>
</evidence>
<dbReference type="EMBL" id="JBDFQZ010000002">
    <property type="protein sequence ID" value="KAK9749729.1"/>
    <property type="molecule type" value="Genomic_DNA"/>
</dbReference>
<proteinExistence type="predicted"/>
<dbReference type="PANTHER" id="PTHR31044">
    <property type="entry name" value="BETA-1,3 GLUCANASE"/>
    <property type="match status" value="1"/>
</dbReference>
<gene>
    <name evidence="11" type="ORF">RND81_02G146300</name>
</gene>
<evidence type="ECO:0000256" key="1">
    <source>
        <dbReference type="ARBA" id="ARBA00004609"/>
    </source>
</evidence>
<evidence type="ECO:0000256" key="6">
    <source>
        <dbReference type="ARBA" id="ARBA00023157"/>
    </source>
</evidence>
<evidence type="ECO:0000259" key="10">
    <source>
        <dbReference type="SMART" id="SM00768"/>
    </source>
</evidence>
<keyword evidence="7" id="KW-0325">Glycoprotein</keyword>
<dbReference type="PANTHER" id="PTHR31044:SF118">
    <property type="entry name" value="MAJOR POLLEN ALLERGEN OLE E 10-LIKE"/>
    <property type="match status" value="1"/>
</dbReference>
<evidence type="ECO:0000256" key="2">
    <source>
        <dbReference type="ARBA" id="ARBA00022475"/>
    </source>
</evidence>
<evidence type="ECO:0000256" key="3">
    <source>
        <dbReference type="ARBA" id="ARBA00022622"/>
    </source>
</evidence>
<dbReference type="SMART" id="SM00768">
    <property type="entry name" value="X8"/>
    <property type="match status" value="1"/>
</dbReference>
<dbReference type="GO" id="GO:0098552">
    <property type="term" value="C:side of membrane"/>
    <property type="evidence" value="ECO:0007669"/>
    <property type="project" value="UniProtKB-KW"/>
</dbReference>
<sequence length="239" mass="26092">MASITTTNSCNILNFLFIISTFSCYLCDARNPLEIFKLKKRITLSNYNTPIDSLDLPIIDAYDPNYSTYGSPTPPNYDYSSLIAPSPSLTTPTPSPNDDPQVLNPPIYGPGPSNQISTSQPRYRPTQPAPPQTPTLRPVGDPARNPSPKGWMWCVARPTIPDPLLQRAMDYACGAGADCGPVRPNGSCFKPNTFVAHASYAFNSYWQKTKILGGTCDFGGTAMLINVDPSNDGCHFLYN</sequence>
<dbReference type="Gene3D" id="1.20.58.1040">
    <property type="match status" value="1"/>
</dbReference>
<evidence type="ECO:0000313" key="11">
    <source>
        <dbReference type="EMBL" id="KAK9749729.1"/>
    </source>
</evidence>
<keyword evidence="4" id="KW-0732">Signal</keyword>
<evidence type="ECO:0000313" key="12">
    <source>
        <dbReference type="Proteomes" id="UP001443914"/>
    </source>
</evidence>
<accession>A0AAW1MUB6</accession>
<dbReference type="GO" id="GO:0005886">
    <property type="term" value="C:plasma membrane"/>
    <property type="evidence" value="ECO:0007669"/>
    <property type="project" value="UniProtKB-SubCell"/>
</dbReference>
<keyword evidence="8" id="KW-0449">Lipoprotein</keyword>
<dbReference type="Pfam" id="PF07983">
    <property type="entry name" value="X8"/>
    <property type="match status" value="1"/>
</dbReference>
<keyword evidence="2" id="KW-1003">Cell membrane</keyword>
<evidence type="ECO:0000256" key="9">
    <source>
        <dbReference type="SAM" id="MobiDB-lite"/>
    </source>
</evidence>
<keyword evidence="6" id="KW-1015">Disulfide bond</keyword>
<name>A0AAW1MUB6_SAPOF</name>
<keyword evidence="12" id="KW-1185">Reference proteome</keyword>
<dbReference type="Proteomes" id="UP001443914">
    <property type="component" value="Unassembled WGS sequence"/>
</dbReference>
<comment type="subcellular location">
    <subcellularLocation>
        <location evidence="1">Cell membrane</location>
        <topology evidence="1">Lipid-anchor</topology>
        <topology evidence="1">GPI-anchor</topology>
    </subcellularLocation>
</comment>
<reference evidence="11" key="1">
    <citation type="submission" date="2024-03" db="EMBL/GenBank/DDBJ databases">
        <title>WGS assembly of Saponaria officinalis var. Norfolk2.</title>
        <authorList>
            <person name="Jenkins J."/>
            <person name="Shu S."/>
            <person name="Grimwood J."/>
            <person name="Barry K."/>
            <person name="Goodstein D."/>
            <person name="Schmutz J."/>
            <person name="Leebens-Mack J."/>
            <person name="Osbourn A."/>
        </authorList>
    </citation>
    <scope>NUCLEOTIDE SEQUENCE [LARGE SCALE GENOMIC DNA]</scope>
    <source>
        <strain evidence="11">JIC</strain>
    </source>
</reference>
<feature type="domain" description="X8" evidence="10">
    <location>
        <begin position="152"/>
        <end position="236"/>
    </location>
</feature>
<dbReference type="InterPro" id="IPR012946">
    <property type="entry name" value="X8"/>
</dbReference>
<dbReference type="InterPro" id="IPR044788">
    <property type="entry name" value="X8_dom_prot"/>
</dbReference>
<keyword evidence="3" id="KW-0336">GPI-anchor</keyword>
<dbReference type="GO" id="GO:0009506">
    <property type="term" value="C:plasmodesma"/>
    <property type="evidence" value="ECO:0007669"/>
    <property type="project" value="UniProtKB-ARBA"/>
</dbReference>
<feature type="compositionally biased region" description="Low complexity" evidence="9">
    <location>
        <begin position="80"/>
        <end position="92"/>
    </location>
</feature>
<evidence type="ECO:0000256" key="7">
    <source>
        <dbReference type="ARBA" id="ARBA00023180"/>
    </source>
</evidence>
<organism evidence="11 12">
    <name type="scientific">Saponaria officinalis</name>
    <name type="common">Common soapwort</name>
    <name type="synonym">Lychnis saponaria</name>
    <dbReference type="NCBI Taxonomy" id="3572"/>
    <lineage>
        <taxon>Eukaryota</taxon>
        <taxon>Viridiplantae</taxon>
        <taxon>Streptophyta</taxon>
        <taxon>Embryophyta</taxon>
        <taxon>Tracheophyta</taxon>
        <taxon>Spermatophyta</taxon>
        <taxon>Magnoliopsida</taxon>
        <taxon>eudicotyledons</taxon>
        <taxon>Gunneridae</taxon>
        <taxon>Pentapetalae</taxon>
        <taxon>Caryophyllales</taxon>
        <taxon>Caryophyllaceae</taxon>
        <taxon>Caryophylleae</taxon>
        <taxon>Saponaria</taxon>
    </lineage>
</organism>